<protein>
    <recommendedName>
        <fullName evidence="2">Pyridoxamine 5'-phosphate oxidase N-terminal domain-containing protein</fullName>
    </recommendedName>
</protein>
<gene>
    <name evidence="3" type="ORF">AK812_SmicGene26950</name>
</gene>
<dbReference type="OrthoDB" id="445319at2759"/>
<feature type="domain" description="Pyridoxamine 5'-phosphate oxidase N-terminal" evidence="2">
    <location>
        <begin position="401"/>
        <end position="511"/>
    </location>
</feature>
<dbReference type="SUPFAM" id="SSF50475">
    <property type="entry name" value="FMN-binding split barrel"/>
    <property type="match status" value="1"/>
</dbReference>
<dbReference type="Gene3D" id="2.30.110.10">
    <property type="entry name" value="Electron Transport, Fmn-binding Protein, Chain A"/>
    <property type="match status" value="1"/>
</dbReference>
<organism evidence="3 4">
    <name type="scientific">Symbiodinium microadriaticum</name>
    <name type="common">Dinoflagellate</name>
    <name type="synonym">Zooxanthella microadriatica</name>
    <dbReference type="NCBI Taxonomy" id="2951"/>
    <lineage>
        <taxon>Eukaryota</taxon>
        <taxon>Sar</taxon>
        <taxon>Alveolata</taxon>
        <taxon>Dinophyceae</taxon>
        <taxon>Suessiales</taxon>
        <taxon>Symbiodiniaceae</taxon>
        <taxon>Symbiodinium</taxon>
    </lineage>
</organism>
<dbReference type="AlphaFoldDB" id="A0A1Q9D895"/>
<sequence length="546" mass="59447">MALGRYAIVAAASASAGVYVGTEKDQIKAAYAKVRGMLGFRPQSVDLASSAAILEALVDLGAYAHMSGWWLLVRLRPFFERGGAPSWYLFLGRIEGAAPDGRHSDRCQIHFPSLDIRRVSEFQTVLLEKLDVQDVRAGPSEAVMPPGWDCPRLPVCVGSSAWWPAGSAIPAGEAGSSFVDALGVSNTSQALATDRIIHAIDGLQDTTGAKGQVSSVKEREKLDVFLARGCGDLTVELGEGVYGKELVHSIKRSANHAKHELSLIKWPVVITNRELSAAWCEAIREKRGADCVMSRLLDGKPLEADDAPSGAPDKSGRAPRFTLKPEDKTGGSGADPAKAYPAGKRLTQPEVKRSIQDALCDTKTEKPICWTLPVISGASAPVALTLRSVKEALNLTKATPQSCGVLSTIQSGSVASRVIQLREPFGVHRDGDDVSIHFFTSAASRKFRELSQNPKTALLCWDPRTLTYVTFQGPARQLSAAEGKSFWREWMQILYKDTSLFSAWRLDVQRLQVVSIGHIESFRKDWHPVELERTSSGWKVVCDGRE</sequence>
<evidence type="ECO:0000259" key="2">
    <source>
        <dbReference type="Pfam" id="PF01243"/>
    </source>
</evidence>
<accession>A0A1Q9D895</accession>
<evidence type="ECO:0000256" key="1">
    <source>
        <dbReference type="SAM" id="MobiDB-lite"/>
    </source>
</evidence>
<evidence type="ECO:0000313" key="4">
    <source>
        <dbReference type="Proteomes" id="UP000186817"/>
    </source>
</evidence>
<reference evidence="3 4" key="1">
    <citation type="submission" date="2016-02" db="EMBL/GenBank/DDBJ databases">
        <title>Genome analysis of coral dinoflagellate symbionts highlights evolutionary adaptations to a symbiotic lifestyle.</title>
        <authorList>
            <person name="Aranda M."/>
            <person name="Li Y."/>
            <person name="Liew Y.J."/>
            <person name="Baumgarten S."/>
            <person name="Simakov O."/>
            <person name="Wilson M."/>
            <person name="Piel J."/>
            <person name="Ashoor H."/>
            <person name="Bougouffa S."/>
            <person name="Bajic V.B."/>
            <person name="Ryu T."/>
            <person name="Ravasi T."/>
            <person name="Bayer T."/>
            <person name="Micklem G."/>
            <person name="Kim H."/>
            <person name="Bhak J."/>
            <person name="Lajeunesse T.C."/>
            <person name="Voolstra C.R."/>
        </authorList>
    </citation>
    <scope>NUCLEOTIDE SEQUENCE [LARGE SCALE GENOMIC DNA]</scope>
    <source>
        <strain evidence="3 4">CCMP2467</strain>
    </source>
</reference>
<dbReference type="Proteomes" id="UP000186817">
    <property type="component" value="Unassembled WGS sequence"/>
</dbReference>
<evidence type="ECO:0000313" key="3">
    <source>
        <dbReference type="EMBL" id="OLP91358.1"/>
    </source>
</evidence>
<proteinExistence type="predicted"/>
<dbReference type="InterPro" id="IPR012349">
    <property type="entry name" value="Split_barrel_FMN-bd"/>
</dbReference>
<keyword evidence="4" id="KW-1185">Reference proteome</keyword>
<comment type="caution">
    <text evidence="3">The sequence shown here is derived from an EMBL/GenBank/DDBJ whole genome shotgun (WGS) entry which is preliminary data.</text>
</comment>
<dbReference type="EMBL" id="LSRX01000668">
    <property type="protein sequence ID" value="OLP91358.1"/>
    <property type="molecule type" value="Genomic_DNA"/>
</dbReference>
<dbReference type="Pfam" id="PF01243">
    <property type="entry name" value="PNPOx_N"/>
    <property type="match status" value="1"/>
</dbReference>
<dbReference type="InterPro" id="IPR011576">
    <property type="entry name" value="Pyridox_Oxase_N"/>
</dbReference>
<feature type="region of interest" description="Disordered" evidence="1">
    <location>
        <begin position="302"/>
        <end position="351"/>
    </location>
</feature>
<name>A0A1Q9D895_SYMMI</name>